<dbReference type="CDD" id="cd13686">
    <property type="entry name" value="GluR_Plant"/>
    <property type="match status" value="3"/>
</dbReference>
<evidence type="ECO:0000256" key="16">
    <source>
        <dbReference type="ARBA" id="ARBA00023303"/>
    </source>
</evidence>
<evidence type="ECO:0000256" key="3">
    <source>
        <dbReference type="ARBA" id="ARBA00010528"/>
    </source>
</evidence>
<dbReference type="InterPro" id="IPR013000">
    <property type="entry name" value="Ribosomal_uL4_euk/arc_CS"/>
</dbReference>
<evidence type="ECO:0000256" key="8">
    <source>
        <dbReference type="ARBA" id="ARBA00022980"/>
    </source>
</evidence>
<evidence type="ECO:0000256" key="11">
    <source>
        <dbReference type="ARBA" id="ARBA00023136"/>
    </source>
</evidence>
<evidence type="ECO:0000256" key="19">
    <source>
        <dbReference type="SAM" id="Phobius"/>
    </source>
</evidence>
<dbReference type="FunFam" id="3.40.190.10:FF:000276">
    <property type="entry name" value="Glutamate receptor 2.3"/>
    <property type="match status" value="3"/>
</dbReference>
<comment type="subunit">
    <text evidence="4">May form heteromers.</text>
</comment>
<dbReference type="GO" id="GO:0006412">
    <property type="term" value="P:translation"/>
    <property type="evidence" value="ECO:0007669"/>
    <property type="project" value="InterPro"/>
</dbReference>
<dbReference type="FunFam" id="3.40.50.2300:FF:000310">
    <property type="entry name" value="Glutamate receptor"/>
    <property type="match status" value="1"/>
</dbReference>
<keyword evidence="5" id="KW-0813">Transport</keyword>
<dbReference type="Gene3D" id="3.40.1370.10">
    <property type="match status" value="2"/>
</dbReference>
<dbReference type="PROSITE" id="PS00939">
    <property type="entry name" value="RIBOSOMAL_L1E"/>
    <property type="match status" value="1"/>
</dbReference>
<keyword evidence="6 19" id="KW-0812">Transmembrane</keyword>
<dbReference type="FunFam" id="3.40.190.10:FF:000103">
    <property type="entry name" value="Glutamate receptor"/>
    <property type="match status" value="2"/>
</dbReference>
<evidence type="ECO:0000256" key="7">
    <source>
        <dbReference type="ARBA" id="ARBA00022729"/>
    </source>
</evidence>
<comment type="similarity">
    <text evidence="3">Belongs to the universal ribosomal protein uL4 family.</text>
</comment>
<keyword evidence="22" id="KW-1185">Reference proteome</keyword>
<dbReference type="InterPro" id="IPR044440">
    <property type="entry name" value="GABAb_receptor_plant_PBP1"/>
</dbReference>
<feature type="transmembrane region" description="Helical" evidence="19">
    <location>
        <begin position="998"/>
        <end position="1016"/>
    </location>
</feature>
<dbReference type="InterPro" id="IPR023574">
    <property type="entry name" value="Ribosomal_uL4_dom_sf"/>
</dbReference>
<proteinExistence type="inferred from homology"/>
<comment type="function">
    <text evidence="17">Glutamate-gated receptor that probably acts as a non-selective cation channel. May be involved in light-signal transduction and calcium homeostasis via the regulation of calcium influx into cells.</text>
</comment>
<keyword evidence="7" id="KW-0732">Signal</keyword>
<evidence type="ECO:0000256" key="4">
    <source>
        <dbReference type="ARBA" id="ARBA00011095"/>
    </source>
</evidence>
<dbReference type="Proteomes" id="UP000682877">
    <property type="component" value="Chromosome 4"/>
</dbReference>
<dbReference type="SMART" id="SM00079">
    <property type="entry name" value="PBPe"/>
    <property type="match status" value="3"/>
</dbReference>
<reference evidence="21" key="1">
    <citation type="submission" date="2021-01" db="EMBL/GenBank/DDBJ databases">
        <authorList>
            <person name="Bezrukov I."/>
        </authorList>
    </citation>
    <scope>NUCLEOTIDE SEQUENCE</scope>
</reference>
<name>A0A8S2AAC6_ARAAE</name>
<evidence type="ECO:0000256" key="17">
    <source>
        <dbReference type="ARBA" id="ARBA00049638"/>
    </source>
</evidence>
<dbReference type="InterPro" id="IPR001828">
    <property type="entry name" value="ANF_lig-bd_rcpt"/>
</dbReference>
<dbReference type="Pfam" id="PF00060">
    <property type="entry name" value="Lig_chan"/>
    <property type="match status" value="2"/>
</dbReference>
<gene>
    <name evidence="21" type="ORF">AARE701A_LOCUS9495</name>
</gene>
<keyword evidence="8" id="KW-0689">Ribosomal protein</keyword>
<evidence type="ECO:0000256" key="14">
    <source>
        <dbReference type="ARBA" id="ARBA00023274"/>
    </source>
</evidence>
<evidence type="ECO:0000256" key="1">
    <source>
        <dbReference type="ARBA" id="ARBA00004141"/>
    </source>
</evidence>
<keyword evidence="10" id="KW-0406">Ion transport</keyword>
<dbReference type="InterPro" id="IPR028082">
    <property type="entry name" value="Peripla_BP_I"/>
</dbReference>
<feature type="transmembrane region" description="Helical" evidence="19">
    <location>
        <begin position="2069"/>
        <end position="2093"/>
    </location>
</feature>
<dbReference type="PANTHER" id="PTHR34836">
    <property type="entry name" value="OS06G0188250 PROTEIN"/>
    <property type="match status" value="1"/>
</dbReference>
<evidence type="ECO:0000256" key="13">
    <source>
        <dbReference type="ARBA" id="ARBA00023180"/>
    </source>
</evidence>
<feature type="domain" description="Ionotropic glutamate receptor C-terminal" evidence="20">
    <location>
        <begin position="838"/>
        <end position="1188"/>
    </location>
</feature>
<dbReference type="InterPro" id="IPR025755">
    <property type="entry name" value="Ribos_uL4_C_dom"/>
</dbReference>
<dbReference type="GO" id="GO:1990904">
    <property type="term" value="C:ribonucleoprotein complex"/>
    <property type="evidence" value="ECO:0007669"/>
    <property type="project" value="UniProtKB-KW"/>
</dbReference>
<dbReference type="Gene3D" id="3.40.50.2300">
    <property type="match status" value="5"/>
</dbReference>
<feature type="transmembrane region" description="Helical" evidence="19">
    <location>
        <begin position="1908"/>
        <end position="1928"/>
    </location>
</feature>
<evidence type="ECO:0000256" key="18">
    <source>
        <dbReference type="SAM" id="MobiDB-lite"/>
    </source>
</evidence>
<dbReference type="PANTHER" id="PTHR34836:SF1">
    <property type="entry name" value="OS09G0428600 PROTEIN"/>
    <property type="match status" value="1"/>
</dbReference>
<feature type="transmembrane region" description="Helical" evidence="19">
    <location>
        <begin position="2265"/>
        <end position="2284"/>
    </location>
</feature>
<dbReference type="Pfam" id="PF14374">
    <property type="entry name" value="Ribos_L4_asso_C"/>
    <property type="match status" value="1"/>
</dbReference>
<evidence type="ECO:0000313" key="21">
    <source>
        <dbReference type="EMBL" id="CAE6007092.1"/>
    </source>
</evidence>
<dbReference type="GO" id="GO:0016020">
    <property type="term" value="C:membrane"/>
    <property type="evidence" value="ECO:0007669"/>
    <property type="project" value="UniProtKB-SubCell"/>
</dbReference>
<comment type="subcellular location">
    <subcellularLocation>
        <location evidence="1">Membrane</location>
        <topology evidence="1">Multi-pass membrane protein</topology>
    </subcellularLocation>
</comment>
<dbReference type="InterPro" id="IPR015683">
    <property type="entry name" value="Ionotropic_Glu_rcpt"/>
</dbReference>
<comment type="similarity">
    <text evidence="2">Belongs to the glutamate-gated ion channel (TC 1.A.10.1) family.</text>
</comment>
<dbReference type="Pfam" id="PF01094">
    <property type="entry name" value="ANF_receptor"/>
    <property type="match status" value="2"/>
</dbReference>
<organism evidence="21 22">
    <name type="scientific">Arabidopsis arenosa</name>
    <name type="common">Sand rock-cress</name>
    <name type="synonym">Cardaminopsis arenosa</name>
    <dbReference type="NCBI Taxonomy" id="38785"/>
    <lineage>
        <taxon>Eukaryota</taxon>
        <taxon>Viridiplantae</taxon>
        <taxon>Streptophyta</taxon>
        <taxon>Embryophyta</taxon>
        <taxon>Tracheophyta</taxon>
        <taxon>Spermatophyta</taxon>
        <taxon>Magnoliopsida</taxon>
        <taxon>eudicotyledons</taxon>
        <taxon>Gunneridae</taxon>
        <taxon>Pentapetalae</taxon>
        <taxon>rosids</taxon>
        <taxon>malvids</taxon>
        <taxon>Brassicales</taxon>
        <taxon>Brassicaceae</taxon>
        <taxon>Camelineae</taxon>
        <taxon>Arabidopsis</taxon>
    </lineage>
</organism>
<dbReference type="GO" id="GO:0003735">
    <property type="term" value="F:structural constituent of ribosome"/>
    <property type="evidence" value="ECO:0007669"/>
    <property type="project" value="InterPro"/>
</dbReference>
<dbReference type="SUPFAM" id="SSF52166">
    <property type="entry name" value="Ribosomal protein L4"/>
    <property type="match status" value="2"/>
</dbReference>
<dbReference type="CDD" id="cd19990">
    <property type="entry name" value="PBP1_GABAb_receptor_plant"/>
    <property type="match status" value="2"/>
</dbReference>
<dbReference type="InterPro" id="IPR019594">
    <property type="entry name" value="Glu/Gly-bd"/>
</dbReference>
<feature type="domain" description="Ionotropic glutamate receptor C-terminal" evidence="20">
    <location>
        <begin position="2143"/>
        <end position="2420"/>
    </location>
</feature>
<dbReference type="InterPro" id="IPR002136">
    <property type="entry name" value="Ribosomal_uL4"/>
</dbReference>
<keyword evidence="14" id="KW-0687">Ribonucleoprotein</keyword>
<evidence type="ECO:0000259" key="20">
    <source>
        <dbReference type="SMART" id="SM00079"/>
    </source>
</evidence>
<keyword evidence="9 19" id="KW-1133">Transmembrane helix</keyword>
<feature type="domain" description="Ionotropic glutamate receptor C-terminal" evidence="20">
    <location>
        <begin position="1737"/>
        <end position="2041"/>
    </location>
</feature>
<dbReference type="FunFam" id="3.40.50.2300:FF:000758">
    <property type="entry name" value="Glutamate receptor"/>
    <property type="match status" value="1"/>
</dbReference>
<dbReference type="SUPFAM" id="SSF53822">
    <property type="entry name" value="Periplasmic binding protein-like I"/>
    <property type="match status" value="2"/>
</dbReference>
<dbReference type="FunFam" id="3.40.1370.10:FF:000002">
    <property type="entry name" value="60S ribosomal protein L4"/>
    <property type="match status" value="1"/>
</dbReference>
<feature type="transmembrane region" description="Helical" evidence="19">
    <location>
        <begin position="964"/>
        <end position="986"/>
    </location>
</feature>
<evidence type="ECO:0000313" key="22">
    <source>
        <dbReference type="Proteomes" id="UP000682877"/>
    </source>
</evidence>
<evidence type="ECO:0000256" key="5">
    <source>
        <dbReference type="ARBA" id="ARBA00022448"/>
    </source>
</evidence>
<evidence type="ECO:0000256" key="6">
    <source>
        <dbReference type="ARBA" id="ARBA00022692"/>
    </source>
</evidence>
<evidence type="ECO:0000256" key="9">
    <source>
        <dbReference type="ARBA" id="ARBA00022989"/>
    </source>
</evidence>
<feature type="transmembrane region" description="Helical" evidence="19">
    <location>
        <begin position="1867"/>
        <end position="1887"/>
    </location>
</feature>
<keyword evidence="11 19" id="KW-0472">Membrane</keyword>
<dbReference type="InterPro" id="IPR001320">
    <property type="entry name" value="Iontro_rcpt_C"/>
</dbReference>
<feature type="transmembrane region" description="Helical" evidence="19">
    <location>
        <begin position="1028"/>
        <end position="1052"/>
    </location>
</feature>
<dbReference type="GO" id="GO:0005840">
    <property type="term" value="C:ribosome"/>
    <property type="evidence" value="ECO:0007669"/>
    <property type="project" value="UniProtKB-KW"/>
</dbReference>
<feature type="compositionally biased region" description="Basic and acidic residues" evidence="18">
    <location>
        <begin position="2574"/>
        <end position="2589"/>
    </location>
</feature>
<feature type="transmembrane region" description="Helical" evidence="19">
    <location>
        <begin position="1216"/>
        <end position="1239"/>
    </location>
</feature>
<feature type="region of interest" description="Disordered" evidence="18">
    <location>
        <begin position="2573"/>
        <end position="2601"/>
    </location>
</feature>
<dbReference type="FunFam" id="1.10.287.70:FF:000037">
    <property type="entry name" value="Glutamate receptor"/>
    <property type="match status" value="1"/>
</dbReference>
<dbReference type="Pfam" id="PF10613">
    <property type="entry name" value="Lig_chan-Glu_bd"/>
    <property type="match status" value="2"/>
</dbReference>
<evidence type="ECO:0000256" key="10">
    <source>
        <dbReference type="ARBA" id="ARBA00023065"/>
    </source>
</evidence>
<keyword evidence="15" id="KW-1071">Ligand-gated ion channel</keyword>
<dbReference type="Gene3D" id="3.40.190.10">
    <property type="entry name" value="Periplasmic binding protein-like II"/>
    <property type="match status" value="6"/>
</dbReference>
<sequence>MSSAVAAVRPLVTVQSLDGDMITNQTTTIPLPDVMKAPVRPDLVNHVHAQISKNSRQPYAVSKLAGHQTSAESWGTGRAVSRIPRVAGGGTHRAGQAALGNMCRSGRMFAPTKTYRRWHRRVNINLKRHAIVSAIAATSVPALVMARGHKIENVPEFPLVVSDYVESVEKTSDAVKVLQQIGAYADAEKAKDSIGIRSGVGKMRNRRYVSRKGPLIVYGNEGAKLVKAFRNIPGIDLCHVERLSLLKLAPGGHLGRFVVWTKSAFEKLESVYGSFEKSSEMKKGYVLPRAKMVNADLARIINSDEVQSVVRPIEMDVKRAVLKKNPLKNLNVMLKLNPYAKTARRMSLLAEAERVKSKNEKLERKRKPISKEEAMKIKAAGKAWYRTMISDSDYTEFDNFTKWLGVEHRGQNKKTEVNVGIVTDVGMMHSDIEMLCINMSLADFYSSRPHFRTRIVVDVGDSKKDVVGAAAAGLELLKNNEVKAILGPWSSMQAHFLIEIGQKSRVPVVSYSATSPFLTSLRSPYFFRATYEDSFQVYTIRAIIKLFGWREAVPVYIDNSFGEGIMPRLTDALQEINVRIPYRSVIASNATDHEISVELLKMMTMPTRVFIVHMYSSLASRVFIKAREIGLMKPGYVWILTNGVTDELNWISETGIEAMEGVLGVKTYIQKSRELENFRSRWRKKFSRMELNVYGLWAYDAITALAIAIEEAGTNNLTFSNVDLGRNVSELEVLALSQYGPKLLQTLSTIQFKGLAGDFRFIKGQLQPSVFEIVNVIGNGERSIGFWTEENGLVKKLNQQPKSMNALSTWKDHLKNILWPGEADSVPKGWEMPTNGKKLRIGVPKRTGYTDLVKVTRDPITNSPVVTGFCIDFFEAVIRAMPYDVSYEFIPFEKPNGKPAGNYDDLVHQVYLGRYDAVVGDTTILANRSAYVDFTFPFFKSGVGLIAPIKDQVKRDSFTFLKPLSWNLWFTSFVFFFLVGITVWALEHRVNPDFRGPANYQASTILWFAFSTMVFAPRERVFSFGARFLVIAWYFVVLVLTQSYTASLASLLTSQQLHPTITSMSSLLERGETVGYQRTSFILGKLKETGFSQSSLVPFDTSEECNELLRKGPEKGGVSAAFLEIPYLRLFLGQYCNTYKMVEEPFNIDGFGFVFPIGSPMVADVSRAILKVAESPKAMELERAWFKKKEERCPDPVTNPDPNPSFTSRQLGVDSFWLLFLVVFVVCILTLGKFTLCFLWKSKGNDLWEEFQQPDNDSYINKSSILFVMMFGSIYPITGESLFSEEEENHEIYREIYGDPIYDTYADDVIHIDYVFPEDAFENLTREEALKITSAGKTCRGQNNGKTQVNVGVVTDVGTSHSEVAMRCINMSLADFYSSRPQFQTRLVVNVGDSKKDVVGAATAGSCCFLFCNKPISYSLRSRYFLRATYEDSSQVQAIKSIIKLFGWREVVPVYIDNTFGEGIMPRLTDALQDINVRIPHRSVIVPNATDQEISVELLKMMTMPTRVFIVHMSSSLASRFFIKAKEIGLMKPGYVWILTNGVIDGLRSINETGIEAMEGVLGIKTYIQKSKDLDMFRSRWKRRFPQMELNVYGLWAYDATTALAMAIEEAGINNMTFSNVDTGRNVSELDALGLSQFGPKLLETLSKVQFRGLAGDFRFVSGQLQPSVFEIVNMVGAGERSIGFWTEGNGLVKKLDQEPRSIGTLSTWQDHLKLIIWPGEANSVPKGWEIPTNGKKLRIGVPKRIGFTDLVKVTRDPITNSTVVTGFCIDFFEAVIQAMPYDVSYEFIPFETPDGKPAGNHNDLVQQVYLGRYDGVVGDTTILANRSSYVDFTLPFIKSGVGMIVPMRDEVKRDEFSFLKPLSIELWSFSSLFQSLFGLLNIGLIRTSVDRLITKLVPSSGERVFSFWARALVVTWYFLVLVLTQSYTASLASLLTSQQLHPTITSMSSLLHKGETIGYQRTSFILGKLNETAFLGLPYSRLFLGQYCKAYKMVEEPFNVDGFGFVFPIGSPLVADVSRAILKVAESPKAMELEHAWFKKKEQSCPDPVINPDSNPSVTSIQLGVRSFWFLFLVVFVVCVLALGKFTFCFLWKTKGKDLWKEFQERDTDSYINHVEKCPCSSSRQMPENSNNATNQTNNGNELRVRKAQVNIISQESQGAVIQAMPYDVSYEFVPFEKPDGKPAGNHNDLVQQVYLRRYDAVVGDTTILANRSSYVDFTLPFIKSSVGMIVPMRDEVKRDIFSFWKPLFNLDFRGPPNYQASTIFWFAFSTMVFAPTSLASLLTSQQLNPTITSMSSLLHKGEQSVIREHPSSLESLMNQVSHNLALCLLIPLKNATSFWKKGPKRGGISAAFLGIPYLRLFLGQYCNTYKMVEEPFNVDGFGFVFPIGSPLVADVSRAILKVAESPKAMELEHAWFNKKEQSCPDPITNSDSNPSVTSIQLGTKGKDLWKEFLKRDPDSYINDIEKCLCSREMPENSNRATNEKAKDSIGIRSGVGKMRNRRYVSRKGSLIVYGNEGAKVVKAFRNIPGIDLCHVERLSLLKLAPGGHLGRFVVWTKSAFEKLESVYGSFEKPSKMKKGGDNEDQSSRKSVVPDYDIGQ</sequence>
<keyword evidence="13" id="KW-0325">Glycoprotein</keyword>
<dbReference type="GO" id="GO:0015276">
    <property type="term" value="F:ligand-gated monoatomic ion channel activity"/>
    <property type="evidence" value="ECO:0007669"/>
    <property type="project" value="InterPro"/>
</dbReference>
<keyword evidence="12" id="KW-0675">Receptor</keyword>
<dbReference type="FunFam" id="3.40.50.2300:FF:000169">
    <property type="entry name" value="Glutamate receptor"/>
    <property type="match status" value="2"/>
</dbReference>
<dbReference type="Gene3D" id="1.10.287.70">
    <property type="match status" value="1"/>
</dbReference>
<dbReference type="EMBL" id="LR999454">
    <property type="protein sequence ID" value="CAE6007092.1"/>
    <property type="molecule type" value="Genomic_DNA"/>
</dbReference>
<accession>A0A8S2AAC6</accession>
<protein>
    <recommendedName>
        <fullName evidence="20">Ionotropic glutamate receptor C-terminal domain-containing protein</fullName>
    </recommendedName>
</protein>
<dbReference type="SUPFAM" id="SSF53850">
    <property type="entry name" value="Periplasmic binding protein-like II"/>
    <property type="match status" value="3"/>
</dbReference>
<dbReference type="Pfam" id="PF00573">
    <property type="entry name" value="Ribosomal_L4"/>
    <property type="match status" value="2"/>
</dbReference>
<keyword evidence="16" id="KW-0407">Ion channel</keyword>
<evidence type="ECO:0000256" key="2">
    <source>
        <dbReference type="ARBA" id="ARBA00008685"/>
    </source>
</evidence>
<evidence type="ECO:0000256" key="12">
    <source>
        <dbReference type="ARBA" id="ARBA00023170"/>
    </source>
</evidence>
<evidence type="ECO:0000256" key="15">
    <source>
        <dbReference type="ARBA" id="ARBA00023286"/>
    </source>
</evidence>